<evidence type="ECO:0000256" key="2">
    <source>
        <dbReference type="SAM" id="Phobius"/>
    </source>
</evidence>
<feature type="domain" description="Magnesium transporter MgtE intracellular" evidence="3">
    <location>
        <begin position="142"/>
        <end position="202"/>
    </location>
</feature>
<feature type="transmembrane region" description="Helical" evidence="2">
    <location>
        <begin position="17"/>
        <end position="37"/>
    </location>
</feature>
<dbReference type="RefSeq" id="WP_068681059.1">
    <property type="nucleotide sequence ID" value="NZ_LYPA01000043.1"/>
</dbReference>
<gene>
    <name evidence="4" type="ORF">A7K91_16205</name>
</gene>
<feature type="coiled-coil region" evidence="1">
    <location>
        <begin position="70"/>
        <end position="132"/>
    </location>
</feature>
<dbReference type="SUPFAM" id="SSF158791">
    <property type="entry name" value="MgtE N-terminal domain-like"/>
    <property type="match status" value="1"/>
</dbReference>
<organism evidence="4 5">
    <name type="scientific">Paenibacillus oryzae</name>
    <dbReference type="NCBI Taxonomy" id="1844972"/>
    <lineage>
        <taxon>Bacteria</taxon>
        <taxon>Bacillati</taxon>
        <taxon>Bacillota</taxon>
        <taxon>Bacilli</taxon>
        <taxon>Bacillales</taxon>
        <taxon>Paenibacillaceae</taxon>
        <taxon>Paenibacillus</taxon>
    </lineage>
</organism>
<dbReference type="Proteomes" id="UP000092024">
    <property type="component" value="Unassembled WGS sequence"/>
</dbReference>
<keyword evidence="2" id="KW-1133">Transmembrane helix</keyword>
<evidence type="ECO:0000256" key="1">
    <source>
        <dbReference type="SAM" id="Coils"/>
    </source>
</evidence>
<proteinExistence type="predicted"/>
<protein>
    <submittedName>
        <fullName evidence="4">MgtE protein</fullName>
    </submittedName>
</protein>
<dbReference type="InterPro" id="IPR006668">
    <property type="entry name" value="Mg_transptr_MgtE_intracell_dom"/>
</dbReference>
<evidence type="ECO:0000313" key="4">
    <source>
        <dbReference type="EMBL" id="OBR66779.1"/>
    </source>
</evidence>
<keyword evidence="2" id="KW-0812">Transmembrane</keyword>
<dbReference type="Pfam" id="PF03448">
    <property type="entry name" value="MgtE_N"/>
    <property type="match status" value="1"/>
</dbReference>
<dbReference type="EMBL" id="LYPA01000043">
    <property type="protein sequence ID" value="OBR66779.1"/>
    <property type="molecule type" value="Genomic_DNA"/>
</dbReference>
<evidence type="ECO:0000313" key="5">
    <source>
        <dbReference type="Proteomes" id="UP000092024"/>
    </source>
</evidence>
<dbReference type="STRING" id="1844972.A7K91_16205"/>
<sequence length="301" mass="33258">MADTNDEAQKYNGFERFMFLMIPILVVIVLLGVLLYATNSDFRNRTLEIGQNIPVLKNALPKPESMSGIKDDESVRSVKLNEKIDELETELLTLKSELAAATQTKETQEQSIKDLEDENARLKLANEEGLLEDEQYEAKISELASMFTKMTPSKAAPIVQNMTVDEMVLLFSAMRVDDRVRIMEKMDAKIAAEATMKMKDAVKAKDLQIAALQARLEEASQPKETTVSSTLDQDQLSATFGAMNAASAGELLVKMIEVSPSKVMRILNSVSDSARSSILSEMSKIDKNATASMMSRLMSGS</sequence>
<accession>A0A1A5YMD0</accession>
<comment type="caution">
    <text evidence="4">The sequence shown here is derived from an EMBL/GenBank/DDBJ whole genome shotgun (WGS) entry which is preliminary data.</text>
</comment>
<reference evidence="4 5" key="1">
    <citation type="submission" date="2016-05" db="EMBL/GenBank/DDBJ databases">
        <title>Paenibacillus oryzae. sp. nov., isolated from the rice root.</title>
        <authorList>
            <person name="Zhang J."/>
            <person name="Zhang X."/>
        </authorList>
    </citation>
    <scope>NUCLEOTIDE SEQUENCE [LARGE SCALE GENOMIC DNA]</scope>
    <source>
        <strain evidence="4 5">1DrF-4</strain>
    </source>
</reference>
<dbReference type="OrthoDB" id="2381574at2"/>
<evidence type="ECO:0000259" key="3">
    <source>
        <dbReference type="Pfam" id="PF03448"/>
    </source>
</evidence>
<dbReference type="AlphaFoldDB" id="A0A1A5YMD0"/>
<name>A0A1A5YMD0_9BACL</name>
<keyword evidence="1" id="KW-0175">Coiled coil</keyword>
<keyword evidence="5" id="KW-1185">Reference proteome</keyword>
<keyword evidence="2" id="KW-0472">Membrane</keyword>